<dbReference type="SUPFAM" id="SSF54791">
    <property type="entry name" value="Eukaryotic type KH-domain (KH-domain type I)"/>
    <property type="match status" value="1"/>
</dbReference>
<accession>A0AAU9IQW4</accession>
<dbReference type="InterPro" id="IPR036612">
    <property type="entry name" value="KH_dom_type_1_sf"/>
</dbReference>
<comment type="caution">
    <text evidence="4">The sequence shown here is derived from an EMBL/GenBank/DDBJ whole genome shotgun (WGS) entry which is preliminary data.</text>
</comment>
<keyword evidence="5" id="KW-1185">Reference proteome</keyword>
<dbReference type="AlphaFoldDB" id="A0AAU9IQW4"/>
<dbReference type="CDD" id="cd00882">
    <property type="entry name" value="Ras_like_GTPase"/>
    <property type="match status" value="1"/>
</dbReference>
<organism evidence="4 5">
    <name type="scientific">Blepharisma stoltei</name>
    <dbReference type="NCBI Taxonomy" id="1481888"/>
    <lineage>
        <taxon>Eukaryota</taxon>
        <taxon>Sar</taxon>
        <taxon>Alveolata</taxon>
        <taxon>Ciliophora</taxon>
        <taxon>Postciliodesmatophora</taxon>
        <taxon>Heterotrichea</taxon>
        <taxon>Heterotrichida</taxon>
        <taxon>Blepharismidae</taxon>
        <taxon>Blepharisma</taxon>
    </lineage>
</organism>
<evidence type="ECO:0000256" key="2">
    <source>
        <dbReference type="SAM" id="MobiDB-lite"/>
    </source>
</evidence>
<protein>
    <recommendedName>
        <fullName evidence="3">K Homology domain-containing protein</fullName>
    </recommendedName>
</protein>
<dbReference type="EMBL" id="CAJZBQ010000002">
    <property type="protein sequence ID" value="CAG9310688.1"/>
    <property type="molecule type" value="Genomic_DNA"/>
</dbReference>
<dbReference type="Pfam" id="PF01926">
    <property type="entry name" value="MMR_HSR1"/>
    <property type="match status" value="1"/>
</dbReference>
<feature type="region of interest" description="Disordered" evidence="2">
    <location>
        <begin position="92"/>
        <end position="122"/>
    </location>
</feature>
<dbReference type="Pfam" id="PF00013">
    <property type="entry name" value="KH_1"/>
    <property type="match status" value="1"/>
</dbReference>
<feature type="domain" description="K Homology" evidence="3">
    <location>
        <begin position="5"/>
        <end position="79"/>
    </location>
</feature>
<dbReference type="GO" id="GO:0003723">
    <property type="term" value="F:RNA binding"/>
    <property type="evidence" value="ECO:0007669"/>
    <property type="project" value="UniProtKB-UniRule"/>
</dbReference>
<dbReference type="PANTHER" id="PTHR32046">
    <property type="entry name" value="G DOMAIN-CONTAINING PROTEIN"/>
    <property type="match status" value="1"/>
</dbReference>
<dbReference type="Proteomes" id="UP001162131">
    <property type="component" value="Unassembled WGS sequence"/>
</dbReference>
<dbReference type="PANTHER" id="PTHR32046:SF12">
    <property type="entry name" value="AIG1-TYPE G DOMAIN-CONTAINING PROTEIN"/>
    <property type="match status" value="1"/>
</dbReference>
<dbReference type="InterPro" id="IPR027417">
    <property type="entry name" value="P-loop_NTPase"/>
</dbReference>
<dbReference type="SUPFAM" id="SSF52540">
    <property type="entry name" value="P-loop containing nucleoside triphosphate hydrolases"/>
    <property type="match status" value="1"/>
</dbReference>
<keyword evidence="1" id="KW-0694">RNA-binding</keyword>
<name>A0AAU9IQW4_9CILI</name>
<dbReference type="PROSITE" id="PS50084">
    <property type="entry name" value="KH_TYPE_1"/>
    <property type="match status" value="1"/>
</dbReference>
<dbReference type="InterPro" id="IPR006073">
    <property type="entry name" value="GTP-bd"/>
</dbReference>
<dbReference type="CDD" id="cd00105">
    <property type="entry name" value="KH-I"/>
    <property type="match status" value="1"/>
</dbReference>
<dbReference type="SMART" id="SM00322">
    <property type="entry name" value="KH"/>
    <property type="match status" value="1"/>
</dbReference>
<evidence type="ECO:0000256" key="1">
    <source>
        <dbReference type="PROSITE-ProRule" id="PRU00117"/>
    </source>
</evidence>
<proteinExistence type="predicted"/>
<evidence type="ECO:0000313" key="4">
    <source>
        <dbReference type="EMBL" id="CAG9310688.1"/>
    </source>
</evidence>
<reference evidence="4" key="1">
    <citation type="submission" date="2021-09" db="EMBL/GenBank/DDBJ databases">
        <authorList>
            <consortium name="AG Swart"/>
            <person name="Singh M."/>
            <person name="Singh A."/>
            <person name="Seah K."/>
            <person name="Emmerich C."/>
        </authorList>
    </citation>
    <scope>NUCLEOTIDE SEQUENCE</scope>
    <source>
        <strain evidence="4">ATCC30299</strain>
    </source>
</reference>
<dbReference type="Gene3D" id="3.40.50.300">
    <property type="entry name" value="P-loop containing nucleotide triphosphate hydrolases"/>
    <property type="match status" value="1"/>
</dbReference>
<evidence type="ECO:0000313" key="5">
    <source>
        <dbReference type="Proteomes" id="UP001162131"/>
    </source>
</evidence>
<dbReference type="Gene3D" id="3.30.1370.10">
    <property type="entry name" value="K Homology domain, type 1"/>
    <property type="match status" value="1"/>
</dbReference>
<sequence length="635" mass="73003">METEEEITKMMTVPQSAVGWILGKHKAGLQNLKDMSECDITLIDSASVNTGVDEMRIFQIKGLPNKVDIAIKLIQAEASTFKLQEIEKKSKSKSKMQVKKKGNESSESEENKEEEKQIEAEQEIEEEEKFIPFIEDKTKLNIPSNQKVVSLIIGQTGSGKSTFINYLTNFFRKGTLENRKVAIPTRNFPQTEIDFNHTERLVSSDHSQTNNCCAYDFIDDQSSSTFTFIDSPGIGDTRGVEQDDKNIRKIIDGVLNYQQINAIIIVQNGSESRNNATLKYTLKKLRNSLPALMETNIMLVLTSCPISSNFNDASLEIIPKTKILMDNNAFTVENIQNLKENQRNQLQLSWDNSMSQIKELLEFICLMDTVDTKVFQEMIDEVNIAKENFDYAQKYLTNLYSLKKKLEEVREQKGASLQEARAYQNYIKTETVEQIEWVDNPDVHRVCPTYSSSGSSNGIKRIQKKRKVTTKMVTRKYKKPGTCKMCRLNKSDHYHTRRVPVRVVRSVASILNNVRRNIPEKIQKKVQKSVQKIDYDAKAKHERNLERANQLQNQESGFERDIRLVEISIEDTKMKIRTAVQNLRRVAPHYNIAEEIDGVLQQAKQQLKIDSLPKERDKTRIVIRVLEEIYNNLLG</sequence>
<dbReference type="InterPro" id="IPR004087">
    <property type="entry name" value="KH_dom"/>
</dbReference>
<evidence type="ECO:0000259" key="3">
    <source>
        <dbReference type="SMART" id="SM00322"/>
    </source>
</evidence>
<dbReference type="GO" id="GO:0005525">
    <property type="term" value="F:GTP binding"/>
    <property type="evidence" value="ECO:0007669"/>
    <property type="project" value="InterPro"/>
</dbReference>
<dbReference type="InterPro" id="IPR004088">
    <property type="entry name" value="KH_dom_type_1"/>
</dbReference>
<gene>
    <name evidence="4" type="ORF">BSTOLATCC_MIC1528</name>
</gene>